<evidence type="ECO:0000313" key="7">
    <source>
        <dbReference type="Proteomes" id="UP001178148"/>
    </source>
</evidence>
<dbReference type="SUPFAM" id="SSF53328">
    <property type="entry name" value="Formyltransferase"/>
    <property type="match status" value="1"/>
</dbReference>
<dbReference type="GO" id="GO:0006189">
    <property type="term" value="P:'de novo' IMP biosynthetic process"/>
    <property type="evidence" value="ECO:0007669"/>
    <property type="project" value="TreeGrafter"/>
</dbReference>
<evidence type="ECO:0000256" key="2">
    <source>
        <dbReference type="ARBA" id="ARBA00012254"/>
    </source>
</evidence>
<evidence type="ECO:0000256" key="4">
    <source>
        <dbReference type="ARBA" id="ARBA00022755"/>
    </source>
</evidence>
<dbReference type="AlphaFoldDB" id="A0AA90NVI9"/>
<dbReference type="Proteomes" id="UP001178148">
    <property type="component" value="Unassembled WGS sequence"/>
</dbReference>
<dbReference type="GO" id="GO:0005737">
    <property type="term" value="C:cytoplasm"/>
    <property type="evidence" value="ECO:0007669"/>
    <property type="project" value="TreeGrafter"/>
</dbReference>
<dbReference type="GO" id="GO:0004644">
    <property type="term" value="F:phosphoribosylglycinamide formyltransferase activity"/>
    <property type="evidence" value="ECO:0007669"/>
    <property type="project" value="UniProtKB-EC"/>
</dbReference>
<evidence type="ECO:0000256" key="1">
    <source>
        <dbReference type="ARBA" id="ARBA00005054"/>
    </source>
</evidence>
<evidence type="ECO:0000259" key="5">
    <source>
        <dbReference type="Pfam" id="PF00551"/>
    </source>
</evidence>
<evidence type="ECO:0000313" key="6">
    <source>
        <dbReference type="EMBL" id="MDP0590090.1"/>
    </source>
</evidence>
<dbReference type="Gene3D" id="3.40.50.170">
    <property type="entry name" value="Formyl transferase, N-terminal domain"/>
    <property type="match status" value="1"/>
</dbReference>
<reference evidence="6 7" key="1">
    <citation type="journal article" date="2023" name="bioRxiv">
        <title>An intranuclear bacterial parasite of deep-sea mussels expresses apoptosis inhibitors acquired from its host.</title>
        <authorList>
            <person name="Gonzalez Porras M.A."/>
            <person name="Assie A."/>
            <person name="Tietjen M."/>
            <person name="Violette M."/>
            <person name="Kleiner M."/>
            <person name="Gruber-Vodicka H."/>
            <person name="Dubilier N."/>
            <person name="Leisch N."/>
        </authorList>
    </citation>
    <scope>NUCLEOTIDE SEQUENCE [LARGE SCALE GENOMIC DNA]</scope>
    <source>
        <strain evidence="6">IAP13</strain>
    </source>
</reference>
<sequence>MRTDQNRTVGLITYNSPHLKTEQIIENMVENYQSMKMYALPFVPRKDRGVLFHHRPNQVISIAPEVIAEKHNIDFIKCENDLNIDGGCDIYLVLGAGILSEKCVENKKIINAHPGIIPACRGLDSFKWAIYNDISLGNTLHYIDKNVDSGEIISVIPTTVYKTDSLETLCRRHYENEIKMLSNFESYLKTPVNNYSDIQSGEPTMRMSAEIEAKMVRMLDGYVQKWGQ</sequence>
<accession>A0AA90NVI9</accession>
<evidence type="ECO:0000256" key="3">
    <source>
        <dbReference type="ARBA" id="ARBA00022679"/>
    </source>
</evidence>
<name>A0AA90NVI9_9GAMM</name>
<organism evidence="6 7">
    <name type="scientific">Candidatus Endonucleibacter bathymodioli</name>
    <dbReference type="NCBI Taxonomy" id="539814"/>
    <lineage>
        <taxon>Bacteria</taxon>
        <taxon>Pseudomonadati</taxon>
        <taxon>Pseudomonadota</taxon>
        <taxon>Gammaproteobacteria</taxon>
        <taxon>Oceanospirillales</taxon>
        <taxon>Endozoicomonadaceae</taxon>
        <taxon>Candidatus Endonucleibacter</taxon>
    </lineage>
</organism>
<proteinExistence type="predicted"/>
<comment type="caution">
    <text evidence="6">The sequence shown here is derived from an EMBL/GenBank/DDBJ whole genome shotgun (WGS) entry which is preliminary data.</text>
</comment>
<dbReference type="Pfam" id="PF00551">
    <property type="entry name" value="Formyl_trans_N"/>
    <property type="match status" value="1"/>
</dbReference>
<dbReference type="EMBL" id="JASXSV010000030">
    <property type="protein sequence ID" value="MDP0590090.1"/>
    <property type="molecule type" value="Genomic_DNA"/>
</dbReference>
<dbReference type="InterPro" id="IPR036477">
    <property type="entry name" value="Formyl_transf_N_sf"/>
</dbReference>
<dbReference type="EC" id="2.1.2.2" evidence="2"/>
<dbReference type="PANTHER" id="PTHR43369">
    <property type="entry name" value="PHOSPHORIBOSYLGLYCINAMIDE FORMYLTRANSFERASE"/>
    <property type="match status" value="1"/>
</dbReference>
<comment type="pathway">
    <text evidence="1">Purine metabolism; IMP biosynthesis via de novo pathway; N(2)-formyl-N(1)-(5-phospho-D-ribosyl)glycinamide from N(1)-(5-phospho-D-ribosyl)glycinamide (10-formyl THF route): step 1/1.</text>
</comment>
<dbReference type="PANTHER" id="PTHR43369:SF2">
    <property type="entry name" value="PHOSPHORIBOSYLGLYCINAMIDE FORMYLTRANSFERASE"/>
    <property type="match status" value="1"/>
</dbReference>
<dbReference type="InterPro" id="IPR002376">
    <property type="entry name" value="Formyl_transf_N"/>
</dbReference>
<keyword evidence="3" id="KW-0808">Transferase</keyword>
<feature type="domain" description="Formyl transferase N-terminal" evidence="5">
    <location>
        <begin position="103"/>
        <end position="182"/>
    </location>
</feature>
<keyword evidence="7" id="KW-1185">Reference proteome</keyword>
<keyword evidence="4" id="KW-0658">Purine biosynthesis</keyword>
<protein>
    <recommendedName>
        <fullName evidence="2">phosphoribosylglycinamide formyltransferase 1</fullName>
        <ecNumber evidence="2">2.1.2.2</ecNumber>
    </recommendedName>
</protein>
<gene>
    <name evidence="6" type="ORF">QS748_13260</name>
</gene>